<protein>
    <submittedName>
        <fullName evidence="1">Uncharacterized protein</fullName>
    </submittedName>
</protein>
<organism evidence="1 2">
    <name type="scientific">Ziziphus jujuba var. spinosa</name>
    <dbReference type="NCBI Taxonomy" id="714518"/>
    <lineage>
        <taxon>Eukaryota</taxon>
        <taxon>Viridiplantae</taxon>
        <taxon>Streptophyta</taxon>
        <taxon>Embryophyta</taxon>
        <taxon>Tracheophyta</taxon>
        <taxon>Spermatophyta</taxon>
        <taxon>Magnoliopsida</taxon>
        <taxon>eudicotyledons</taxon>
        <taxon>Gunneridae</taxon>
        <taxon>Pentapetalae</taxon>
        <taxon>rosids</taxon>
        <taxon>fabids</taxon>
        <taxon>Rosales</taxon>
        <taxon>Rhamnaceae</taxon>
        <taxon>Paliureae</taxon>
        <taxon>Ziziphus</taxon>
    </lineage>
</organism>
<gene>
    <name evidence="1" type="ORF">FEM48_Zijuj10G0020700</name>
</gene>
<evidence type="ECO:0000313" key="2">
    <source>
        <dbReference type="Proteomes" id="UP000813462"/>
    </source>
</evidence>
<reference evidence="1" key="1">
    <citation type="journal article" date="2021" name="Front. Plant Sci.">
        <title>Chromosome-Scale Genome Assembly for Chinese Sour Jujube and Insights Into Its Genome Evolution and Domestication Signature.</title>
        <authorList>
            <person name="Shen L.-Y."/>
            <person name="Luo H."/>
            <person name="Wang X.-L."/>
            <person name="Wang X.-M."/>
            <person name="Qiu X.-J."/>
            <person name="Liu H."/>
            <person name="Zhou S.-S."/>
            <person name="Jia K.-H."/>
            <person name="Nie S."/>
            <person name="Bao Y.-T."/>
            <person name="Zhang R.-G."/>
            <person name="Yun Q.-Z."/>
            <person name="Chai Y.-H."/>
            <person name="Lu J.-Y."/>
            <person name="Li Y."/>
            <person name="Zhao S.-W."/>
            <person name="Mao J.-F."/>
            <person name="Jia S.-G."/>
            <person name="Mao Y.-M."/>
        </authorList>
    </citation>
    <scope>NUCLEOTIDE SEQUENCE</scope>
    <source>
        <strain evidence="1">AT0</strain>
        <tissue evidence="1">Leaf</tissue>
    </source>
</reference>
<proteinExistence type="predicted"/>
<evidence type="ECO:0000313" key="1">
    <source>
        <dbReference type="EMBL" id="KAH7515384.1"/>
    </source>
</evidence>
<dbReference type="PANTHER" id="PTHR31050">
    <property type="entry name" value="OS08G0413200 PROTEIN"/>
    <property type="match status" value="1"/>
</dbReference>
<sequence>MQYIELEFVGKHSQAQMRKTWKPAASATLVLITGKLIFASEKNGCSEGNGLLVDVGVQSEVVIVGGRETVVDERKVKDGFLWFRSFSNLREETSVGLSLGIVKRMKWKKERAGWLVGNEKKVRVKRAEEYGGLGEWKKFGCYLLTERFILKRMNGNLILTHDFKHTHQTRSKWE</sequence>
<dbReference type="Proteomes" id="UP000813462">
    <property type="component" value="Unassembled WGS sequence"/>
</dbReference>
<name>A0A978UKN2_ZIZJJ</name>
<dbReference type="EMBL" id="JAEACU010000010">
    <property type="protein sequence ID" value="KAH7515384.1"/>
    <property type="molecule type" value="Genomic_DNA"/>
</dbReference>
<comment type="caution">
    <text evidence="1">The sequence shown here is derived from an EMBL/GenBank/DDBJ whole genome shotgun (WGS) entry which is preliminary data.</text>
</comment>
<dbReference type="AlphaFoldDB" id="A0A978UKN2"/>
<accession>A0A978UKN2</accession>
<dbReference type="PANTHER" id="PTHR31050:SF3">
    <property type="entry name" value="OS08G0412800 PROTEIN"/>
    <property type="match status" value="1"/>
</dbReference>